<proteinExistence type="predicted"/>
<dbReference type="RefSeq" id="WP_200597053.1">
    <property type="nucleotide sequence ID" value="NZ_JAEPBG010000017.1"/>
</dbReference>
<evidence type="ECO:0000313" key="2">
    <source>
        <dbReference type="EMBL" id="MBK4738116.1"/>
    </source>
</evidence>
<dbReference type="AlphaFoldDB" id="A0A934W444"/>
<organism evidence="2 3">
    <name type="scientific">Noviherbaspirillum pedocola</name>
    <dbReference type="NCBI Taxonomy" id="2801341"/>
    <lineage>
        <taxon>Bacteria</taxon>
        <taxon>Pseudomonadati</taxon>
        <taxon>Pseudomonadota</taxon>
        <taxon>Betaproteobacteria</taxon>
        <taxon>Burkholderiales</taxon>
        <taxon>Oxalobacteraceae</taxon>
        <taxon>Noviherbaspirillum</taxon>
    </lineage>
</organism>
<feature type="transmembrane region" description="Helical" evidence="1">
    <location>
        <begin position="140"/>
        <end position="161"/>
    </location>
</feature>
<keyword evidence="1" id="KW-1133">Transmembrane helix</keyword>
<reference evidence="2" key="1">
    <citation type="submission" date="2021-01" db="EMBL/GenBank/DDBJ databases">
        <title>Genome sequence of strain Noviherbaspirillum sp. DKR-6.</title>
        <authorList>
            <person name="Chaudhary D.K."/>
        </authorList>
    </citation>
    <scope>NUCLEOTIDE SEQUENCE</scope>
    <source>
        <strain evidence="2">DKR-6</strain>
    </source>
</reference>
<protein>
    <submittedName>
        <fullName evidence="2">Uncharacterized protein</fullName>
    </submittedName>
</protein>
<comment type="caution">
    <text evidence="2">The sequence shown here is derived from an EMBL/GenBank/DDBJ whole genome shotgun (WGS) entry which is preliminary data.</text>
</comment>
<feature type="transmembrane region" description="Helical" evidence="1">
    <location>
        <begin position="371"/>
        <end position="391"/>
    </location>
</feature>
<feature type="transmembrane region" description="Helical" evidence="1">
    <location>
        <begin position="403"/>
        <end position="432"/>
    </location>
</feature>
<keyword evidence="3" id="KW-1185">Reference proteome</keyword>
<evidence type="ECO:0000256" key="1">
    <source>
        <dbReference type="SAM" id="Phobius"/>
    </source>
</evidence>
<dbReference type="EMBL" id="JAEPBG010000017">
    <property type="protein sequence ID" value="MBK4738116.1"/>
    <property type="molecule type" value="Genomic_DNA"/>
</dbReference>
<keyword evidence="1" id="KW-0472">Membrane</keyword>
<keyword evidence="1" id="KW-0812">Transmembrane</keyword>
<sequence length="593" mass="65600">MPDLPEYRATDAGVIVAGVQEQGADIHVSTDNPAPSPVPAPLPRENELYIWFGKTMRTVEEEKQARMQEFSPQIVEKDGFFFHSPGIAENLKFAVVRFLGSVCKLMGKKERSAYDGSCSVASLTRTSITGLNLGYHSADLGIFGLIMTCVYFVTTSVNGALAATRMASLFQSEGENLCWILNNQKELDDVVKKLGAKNEIRVEEAALFNEFMRRKEGISFLKNTGDRMHGSARSAFGRESLGMMPRTIISLLEYIKKVFKVASISSEGLILAQGAAQVIAGPLDINQALADKDIVREKKKQSDNASEYLKKWKKNLDHEKSGQEQKTLNDFEKKKAESEFDLLSSIQQCFNANLQQAEDEWKMTDVRLVRGSILTSSGIALIASNLVLYLQHAHVLHLVGLAITIPVVIAALKILAGVVLAGFLAAACWFAYRGYVAGRKMQEERREANSYLAKEGEKELPQNNRYIALHQLVEKLVEENPTPGLSPSKVSTKEMCTTNFLTELGMRPEHLGSLLIESENQESPEKRIEWLKLNLAPLFGLDYVIETESQPIPVPAEPERKQQPGGLMRYVASVIESPGFGLSSSAFPLLRGA</sequence>
<accession>A0A934W444</accession>
<evidence type="ECO:0000313" key="3">
    <source>
        <dbReference type="Proteomes" id="UP000622890"/>
    </source>
</evidence>
<name>A0A934W444_9BURK</name>
<gene>
    <name evidence="2" type="ORF">JJB74_26125</name>
</gene>
<dbReference type="Proteomes" id="UP000622890">
    <property type="component" value="Unassembled WGS sequence"/>
</dbReference>